<feature type="domain" description="Beta-lactamase-related" evidence="3">
    <location>
        <begin position="51"/>
        <end position="378"/>
    </location>
</feature>
<name>A0AAV7JV75_9METZ</name>
<dbReference type="EMBL" id="JAKMXF010000300">
    <property type="protein sequence ID" value="KAI6652121.1"/>
    <property type="molecule type" value="Genomic_DNA"/>
</dbReference>
<dbReference type="InterPro" id="IPR050491">
    <property type="entry name" value="AmpC-like"/>
</dbReference>
<dbReference type="Proteomes" id="UP001165289">
    <property type="component" value="Unassembled WGS sequence"/>
</dbReference>
<organism evidence="4 5">
    <name type="scientific">Oopsacas minuta</name>
    <dbReference type="NCBI Taxonomy" id="111878"/>
    <lineage>
        <taxon>Eukaryota</taxon>
        <taxon>Metazoa</taxon>
        <taxon>Porifera</taxon>
        <taxon>Hexactinellida</taxon>
        <taxon>Hexasterophora</taxon>
        <taxon>Lyssacinosida</taxon>
        <taxon>Leucopsacidae</taxon>
        <taxon>Oopsacas</taxon>
    </lineage>
</organism>
<dbReference type="InterPro" id="IPR012338">
    <property type="entry name" value="Beta-lactam/transpept-like"/>
</dbReference>
<dbReference type="AlphaFoldDB" id="A0AAV7JV75"/>
<dbReference type="PANTHER" id="PTHR46825:SF15">
    <property type="entry name" value="BETA-LACTAMASE-RELATED DOMAIN-CONTAINING PROTEIN"/>
    <property type="match status" value="1"/>
</dbReference>
<keyword evidence="5" id="KW-1185">Reference proteome</keyword>
<dbReference type="PANTHER" id="PTHR46825">
    <property type="entry name" value="D-ALANYL-D-ALANINE-CARBOXYPEPTIDASE/ENDOPEPTIDASE AMPH"/>
    <property type="match status" value="1"/>
</dbReference>
<keyword evidence="1" id="KW-0472">Membrane</keyword>
<feature type="chain" id="PRO_5043653114" description="Beta-lactamase-related domain-containing protein" evidence="2">
    <location>
        <begin position="33"/>
        <end position="738"/>
    </location>
</feature>
<feature type="signal peptide" evidence="2">
    <location>
        <begin position="1"/>
        <end position="32"/>
    </location>
</feature>
<dbReference type="Gene3D" id="3.40.710.10">
    <property type="entry name" value="DD-peptidase/beta-lactamase superfamily"/>
    <property type="match status" value="1"/>
</dbReference>
<evidence type="ECO:0000313" key="4">
    <source>
        <dbReference type="EMBL" id="KAI6652121.1"/>
    </source>
</evidence>
<gene>
    <name evidence="4" type="ORF">LOD99_4666</name>
</gene>
<dbReference type="Pfam" id="PF00144">
    <property type="entry name" value="Beta-lactamase"/>
    <property type="match status" value="1"/>
</dbReference>
<evidence type="ECO:0000313" key="5">
    <source>
        <dbReference type="Proteomes" id="UP001165289"/>
    </source>
</evidence>
<accession>A0AAV7JV75</accession>
<sequence length="738" mass="83367">MRREFRIGDMAKIVIFLLSLIVIGILSESVTATEWNSFGLNFESIIHSFNVGGLAIAVVQNQSYYKAQGFGDKDQLGSLMTNNTGFFIGSLTKAFTATLAVLLAKKHGIEMEDSVNRFYGLNIATPEQENTNLIDLLAHRVGAGSYEFFWLTRGTQEGTNVLENPLTNKIEVVHQGFRSEFIYSSLMYWVVGEALEAIASNKTAEDESNDEAGGSWCDLVTELVINELEMNETTCRWRDSGRDGIGGLMAAQLFWNGTNLVSIPTGIADQWQNVLAASGLISSANDMVNWLRFNLKLGEFGYLEETLGLTHKMYMGIDNNYRMKLSQFGISFHTYGYGLGWYIGNYRGFKVLYHDGRLLGHQNLVWLIPDIEFGVYLAGTGGTNDTIQQMMLLAMYLTDEFSGNLTKPWLNEYILVNWKNLYPEQLYYPPTQPHAIEPLTTCNCLVNGTRVRYCQEEYLYFELSNNYTKNQAIKNYNYTNEVYGIMQIDYCSKYIPGYVASKPSTEYCMKINKFIGEIQPTNLTNIYNLKPHGQFIYIQNTVFQRPLLVKISETKSTTALSDNVEVSVCGLTLDPRVPPHFTKYSSSGNEAIVTLPVVFVILAIFLIGITLNSHKTIKRKIDKYILSRMPYRMTINKKGIKIEKQEKISLLLQDHGNLTEHQKLVADICKPKPKKEASINKEDEENIFKGVKSAKKKYVQMVDEEFVLVEGEKISAVVQTRDATIIANKGSEERDGAV</sequence>
<comment type="caution">
    <text evidence="4">The sequence shown here is derived from an EMBL/GenBank/DDBJ whole genome shotgun (WGS) entry which is preliminary data.</text>
</comment>
<evidence type="ECO:0000259" key="3">
    <source>
        <dbReference type="Pfam" id="PF00144"/>
    </source>
</evidence>
<reference evidence="4 5" key="1">
    <citation type="journal article" date="2023" name="BMC Biol.">
        <title>The compact genome of the sponge Oopsacas minuta (Hexactinellida) is lacking key metazoan core genes.</title>
        <authorList>
            <person name="Santini S."/>
            <person name="Schenkelaars Q."/>
            <person name="Jourda C."/>
            <person name="Duchesne M."/>
            <person name="Belahbib H."/>
            <person name="Rocher C."/>
            <person name="Selva M."/>
            <person name="Riesgo A."/>
            <person name="Vervoort M."/>
            <person name="Leys S.P."/>
            <person name="Kodjabachian L."/>
            <person name="Le Bivic A."/>
            <person name="Borchiellini C."/>
            <person name="Claverie J.M."/>
            <person name="Renard E."/>
        </authorList>
    </citation>
    <scope>NUCLEOTIDE SEQUENCE [LARGE SCALE GENOMIC DNA]</scope>
    <source>
        <strain evidence="4">SPO-2</strain>
    </source>
</reference>
<keyword evidence="1" id="KW-0812">Transmembrane</keyword>
<feature type="transmembrane region" description="Helical" evidence="1">
    <location>
        <begin position="591"/>
        <end position="611"/>
    </location>
</feature>
<keyword evidence="1" id="KW-1133">Transmembrane helix</keyword>
<evidence type="ECO:0000256" key="2">
    <source>
        <dbReference type="SAM" id="SignalP"/>
    </source>
</evidence>
<proteinExistence type="predicted"/>
<keyword evidence="2" id="KW-0732">Signal</keyword>
<protein>
    <recommendedName>
        <fullName evidence="3">Beta-lactamase-related domain-containing protein</fullName>
    </recommendedName>
</protein>
<evidence type="ECO:0000256" key="1">
    <source>
        <dbReference type="SAM" id="Phobius"/>
    </source>
</evidence>
<dbReference type="SUPFAM" id="SSF56601">
    <property type="entry name" value="beta-lactamase/transpeptidase-like"/>
    <property type="match status" value="1"/>
</dbReference>
<dbReference type="InterPro" id="IPR001466">
    <property type="entry name" value="Beta-lactam-related"/>
</dbReference>